<evidence type="ECO:0000259" key="4">
    <source>
        <dbReference type="Pfam" id="PF01011"/>
    </source>
</evidence>
<comment type="cofactor">
    <cofactor evidence="1">
        <name>pyrroloquinoline quinone</name>
        <dbReference type="ChEBI" id="CHEBI:58442"/>
    </cofactor>
</comment>
<dbReference type="InterPro" id="IPR018391">
    <property type="entry name" value="PQQ_b-propeller_rpt"/>
</dbReference>
<reference evidence="5" key="1">
    <citation type="submission" date="2018-05" db="EMBL/GenBank/DDBJ databases">
        <authorList>
            <person name="Lanie J.A."/>
            <person name="Ng W.-L."/>
            <person name="Kazmierczak K.M."/>
            <person name="Andrzejewski T.M."/>
            <person name="Davidsen T.M."/>
            <person name="Wayne K.J."/>
            <person name="Tettelin H."/>
            <person name="Glass J.I."/>
            <person name="Rusch D."/>
            <person name="Podicherti R."/>
            <person name="Tsui H.-C.T."/>
            <person name="Winkler M.E."/>
        </authorList>
    </citation>
    <scope>NUCLEOTIDE SEQUENCE</scope>
</reference>
<feature type="domain" description="Pyrrolo-quinoline quinone repeat" evidence="4">
    <location>
        <begin position="480"/>
        <end position="541"/>
    </location>
</feature>
<evidence type="ECO:0000256" key="2">
    <source>
        <dbReference type="ARBA" id="ARBA00008156"/>
    </source>
</evidence>
<dbReference type="GO" id="GO:0016491">
    <property type="term" value="F:oxidoreductase activity"/>
    <property type="evidence" value="ECO:0007669"/>
    <property type="project" value="UniProtKB-KW"/>
</dbReference>
<organism evidence="5">
    <name type="scientific">marine metagenome</name>
    <dbReference type="NCBI Taxonomy" id="408172"/>
    <lineage>
        <taxon>unclassified sequences</taxon>
        <taxon>metagenomes</taxon>
        <taxon>ecological metagenomes</taxon>
    </lineage>
</organism>
<sequence>MGENKPQVLFVRGVPWATLAIMLLSSGAFAQTESVAWEPITQERLINPEDGDWLSYRRTPDVFGFSPLDQINRTNVQNLRPVWSYSMRDNSRWVPSPIVANGLMYVAEGSGRVVAFDVVSGDVAWIHQRNYPDDIRLSQALNRHRGVSVYGDNIYWGTADSYLVALDARTGTQVWEVSTGDYTTGIGHNHPPLIADDKVILGFTGGDRNARGAIAAYDPEDGELIWKTYTVPAPGEPGSESWNDSELPPLGGLTWGTQSYDPELGFVYFGTGQPIPWASTLRGLGDALYTNSVIALDIENGEMQWYFQVVPEDNWDMDSPYESTLIDMVINGVVRKVLIHTSKIGWGVVLDRETGQFLHSFRTAFDNLIMSWTEEGRPVFNPDQIPTLADVDSEKTFEVCPHYHGARNLNSPSYSPLTGLYYMGLNNSCMDVNFVSDEPGGFYAGMRASRVKMVPGYDYVGEFVAFDPVTGARQWEYRQPSGAAMTAAALATGGGIVFGGAADRRFFALDADTGAALWEMRLNGDISGAPVSFEVEGKQYVAVGAGGRIAQTTSYARLTGEDIPQGSGVIWVFALP</sequence>
<dbReference type="Pfam" id="PF01011">
    <property type="entry name" value="PQQ"/>
    <property type="match status" value="2"/>
</dbReference>
<comment type="similarity">
    <text evidence="2">Belongs to the bacterial PQQ dehydrogenase family.</text>
</comment>
<dbReference type="InterPro" id="IPR011047">
    <property type="entry name" value="Quinoprotein_ADH-like_sf"/>
</dbReference>
<protein>
    <recommendedName>
        <fullName evidence="4">Pyrrolo-quinoline quinone repeat domain-containing protein</fullName>
    </recommendedName>
</protein>
<dbReference type="AlphaFoldDB" id="A0A381QKH9"/>
<evidence type="ECO:0000256" key="3">
    <source>
        <dbReference type="ARBA" id="ARBA00023002"/>
    </source>
</evidence>
<dbReference type="PANTHER" id="PTHR32303:SF20">
    <property type="entry name" value="QUINOPROTEIN ETHANOL DEHYDROGENASE"/>
    <property type="match status" value="1"/>
</dbReference>
<dbReference type="InterPro" id="IPR002372">
    <property type="entry name" value="PQQ_rpt_dom"/>
</dbReference>
<name>A0A381QKH9_9ZZZZ</name>
<keyword evidence="3" id="KW-0560">Oxidoreductase</keyword>
<gene>
    <name evidence="5" type="ORF">METZ01_LOCUS32706</name>
</gene>
<dbReference type="SUPFAM" id="SSF50998">
    <property type="entry name" value="Quinoprotein alcohol dehydrogenase-like"/>
    <property type="match status" value="1"/>
</dbReference>
<accession>A0A381QKH9</accession>
<evidence type="ECO:0000256" key="1">
    <source>
        <dbReference type="ARBA" id="ARBA00001931"/>
    </source>
</evidence>
<dbReference type="SMART" id="SM00564">
    <property type="entry name" value="PQQ"/>
    <property type="match status" value="6"/>
</dbReference>
<dbReference type="EMBL" id="UINC01001404">
    <property type="protein sequence ID" value="SUZ79852.1"/>
    <property type="molecule type" value="Genomic_DNA"/>
</dbReference>
<proteinExistence type="inferred from homology"/>
<evidence type="ECO:0000313" key="5">
    <source>
        <dbReference type="EMBL" id="SUZ79852.1"/>
    </source>
</evidence>
<feature type="domain" description="Pyrrolo-quinoline quinone repeat" evidence="4">
    <location>
        <begin position="53"/>
        <end position="359"/>
    </location>
</feature>
<dbReference type="PANTHER" id="PTHR32303">
    <property type="entry name" value="QUINOPROTEIN ALCOHOL DEHYDROGENASE (CYTOCHROME C)"/>
    <property type="match status" value="1"/>
</dbReference>
<dbReference type="Gene3D" id="2.140.10.10">
    <property type="entry name" value="Quinoprotein alcohol dehydrogenase-like superfamily"/>
    <property type="match status" value="1"/>
</dbReference>